<keyword evidence="3" id="KW-1185">Reference proteome</keyword>
<dbReference type="AlphaFoldDB" id="A0A9P9Y1Q1"/>
<evidence type="ECO:0000256" key="1">
    <source>
        <dbReference type="SAM" id="MobiDB-lite"/>
    </source>
</evidence>
<gene>
    <name evidence="2" type="ORF">J7T54_005081</name>
</gene>
<dbReference type="EMBL" id="JAGIXG020000017">
    <property type="protein sequence ID" value="KAI6781871.1"/>
    <property type="molecule type" value="Genomic_DNA"/>
</dbReference>
<organism evidence="2 3">
    <name type="scientific">Emericellopsis cladophorae</name>
    <dbReference type="NCBI Taxonomy" id="2686198"/>
    <lineage>
        <taxon>Eukaryota</taxon>
        <taxon>Fungi</taxon>
        <taxon>Dikarya</taxon>
        <taxon>Ascomycota</taxon>
        <taxon>Pezizomycotina</taxon>
        <taxon>Sordariomycetes</taxon>
        <taxon>Hypocreomycetidae</taxon>
        <taxon>Hypocreales</taxon>
        <taxon>Bionectriaceae</taxon>
        <taxon>Emericellopsis</taxon>
    </lineage>
</organism>
<comment type="caution">
    <text evidence="2">The sequence shown here is derived from an EMBL/GenBank/DDBJ whole genome shotgun (WGS) entry which is preliminary data.</text>
</comment>
<dbReference type="OrthoDB" id="3211582at2759"/>
<evidence type="ECO:0000313" key="3">
    <source>
        <dbReference type="Proteomes" id="UP001055219"/>
    </source>
</evidence>
<feature type="region of interest" description="Disordered" evidence="1">
    <location>
        <begin position="148"/>
        <end position="175"/>
    </location>
</feature>
<reference evidence="2" key="2">
    <citation type="submission" date="2022-07" db="EMBL/GenBank/DDBJ databases">
        <authorList>
            <person name="Goncalves M.F.M."/>
            <person name="Hilario S."/>
            <person name="Van De Peer Y."/>
            <person name="Esteves A.C."/>
            <person name="Alves A."/>
        </authorList>
    </citation>
    <scope>NUCLEOTIDE SEQUENCE</scope>
    <source>
        <strain evidence="2">MUM 19.33</strain>
    </source>
</reference>
<feature type="compositionally biased region" description="Low complexity" evidence="1">
    <location>
        <begin position="60"/>
        <end position="77"/>
    </location>
</feature>
<accession>A0A9P9Y1Q1</accession>
<reference evidence="2" key="1">
    <citation type="journal article" date="2021" name="J Fungi (Basel)">
        <title>Genomic and Metabolomic Analyses of the Marine Fungus Emericellopsis cladophorae: Insights into Saltwater Adaptability Mechanisms and Its Biosynthetic Potential.</title>
        <authorList>
            <person name="Goncalves M.F.M."/>
            <person name="Hilario S."/>
            <person name="Van de Peer Y."/>
            <person name="Esteves A.C."/>
            <person name="Alves A."/>
        </authorList>
    </citation>
    <scope>NUCLEOTIDE SEQUENCE</scope>
    <source>
        <strain evidence="2">MUM 19.33</strain>
    </source>
</reference>
<dbReference type="RefSeq" id="XP_051362727.1">
    <property type="nucleotide sequence ID" value="XM_051505816.1"/>
</dbReference>
<evidence type="ECO:0000313" key="2">
    <source>
        <dbReference type="EMBL" id="KAI6781871.1"/>
    </source>
</evidence>
<proteinExistence type="predicted"/>
<dbReference type="Proteomes" id="UP001055219">
    <property type="component" value="Unassembled WGS sequence"/>
</dbReference>
<sequence>MPFFGNSRHATQPEPTPEPAPRKGLFHRSEPEPAPITHEPPKKHGLFNRRGSSPSPPPAAGRYSMSSRSSMSSSGRHSMNHSRHSKTNSGLLSKFGRDNNVDPSIANARDQVESAEQAEIEADRALDAARMRVRDARAQVKILEEEAREEARRAKVKQHHAKDISKRGKGLGRHG</sequence>
<dbReference type="GeneID" id="75831567"/>
<name>A0A9P9Y1Q1_9HYPO</name>
<protein>
    <submittedName>
        <fullName evidence="2">Uncharacterized protein</fullName>
    </submittedName>
</protein>
<feature type="region of interest" description="Disordered" evidence="1">
    <location>
        <begin position="1"/>
        <end position="104"/>
    </location>
</feature>